<dbReference type="AlphaFoldDB" id="A0AA36GR72"/>
<evidence type="ECO:0000256" key="2">
    <source>
        <dbReference type="SAM" id="MobiDB-lite"/>
    </source>
</evidence>
<dbReference type="EMBL" id="CATQJL010000223">
    <property type="protein sequence ID" value="CAJ0596685.1"/>
    <property type="molecule type" value="Genomic_DNA"/>
</dbReference>
<reference evidence="4" key="1">
    <citation type="submission" date="2023-07" db="EMBL/GenBank/DDBJ databases">
        <authorList>
            <consortium name="CYATHOMIX"/>
        </authorList>
    </citation>
    <scope>NUCLEOTIDE SEQUENCE</scope>
    <source>
        <strain evidence="4">N/A</strain>
    </source>
</reference>
<dbReference type="Proteomes" id="UP001176961">
    <property type="component" value="Unassembled WGS sequence"/>
</dbReference>
<keyword evidence="1" id="KW-0175">Coiled coil</keyword>
<organism evidence="4 5">
    <name type="scientific">Cylicocyclus nassatus</name>
    <name type="common">Nematode worm</name>
    <dbReference type="NCBI Taxonomy" id="53992"/>
    <lineage>
        <taxon>Eukaryota</taxon>
        <taxon>Metazoa</taxon>
        <taxon>Ecdysozoa</taxon>
        <taxon>Nematoda</taxon>
        <taxon>Chromadorea</taxon>
        <taxon>Rhabditida</taxon>
        <taxon>Rhabditina</taxon>
        <taxon>Rhabditomorpha</taxon>
        <taxon>Strongyloidea</taxon>
        <taxon>Strongylidae</taxon>
        <taxon>Cylicocyclus</taxon>
    </lineage>
</organism>
<evidence type="ECO:0000256" key="1">
    <source>
        <dbReference type="SAM" id="Coils"/>
    </source>
</evidence>
<accession>A0AA36GR72</accession>
<keyword evidence="3" id="KW-0472">Membrane</keyword>
<feature type="region of interest" description="Disordered" evidence="2">
    <location>
        <begin position="580"/>
        <end position="658"/>
    </location>
</feature>
<feature type="transmembrane region" description="Helical" evidence="3">
    <location>
        <begin position="550"/>
        <end position="569"/>
    </location>
</feature>
<sequence length="794" mass="89027">MAKSACPAITYREPTEAQDEGGDLHSKLAYRMMKALLEEPNGRIAKRSPSSSACVCAFVSLTICICFTAAGVYVFVRSGVAIQYGRDKLEKDSNYQKDFLTESAQITICHFNERRLHYEQNAESTLGDVLIFLHNLRTSLNNRSSNVILKVKDEISKNLTSAEERFQSPYANKFVALRSKLRDLARLVSDWKLEQSDITDVENTIKALVAEILKLEQHVDAQKAQLNESFNSYPSHFNTTHTLISKEVADLTTAAMMVQRKNDFAAASEFNYALVLNLIPAFQLMSAVIAIVTFMCCRTRAFTYYLLNKEGFQALITVALLFVLLAGAFIVAYTSAYVCASLTDDIATVEILRPGDEDDDTPSPKQPPVDIIRTMKSCQEGRTLFNATGKVLVSIEEAPKLDEVIAKIESTLNNSEAKIDLQDRIKDLKDGVNELFVMIRRIEDQSLNSQEKQFKKEVKETFEKLNGTLANADVQTRELYHILTPDARADLFSKISNEVSLVKANNIYYSMISEEDEKAFLSPPCKPLGNLWNAMGSSYCKFITLPAQGIWPAFVLCIIGSLFLLYGVCKAGSYLPALEDSTTDESRLKSASTHKNPPKKSVKKKHKPPKQARPPSVKAKNKTKKSVRKPKVKKAEEVPPAAAARQAKYDRTQDDEEMIPPAKPEVAKQEPAQMPKVAWDPYEPSVRQRSWKVYPGGKPEPLPAELITSIRDWKPPPVTELTAQERENKNLETQDEEELEAPLLELDLLENKEGHKKKKSKRLSVRDEGANMIIQQDVNQNLPYRAEAGTADNQ</sequence>
<comment type="caution">
    <text evidence="4">The sequence shown here is derived from an EMBL/GenBank/DDBJ whole genome shotgun (WGS) entry which is preliminary data.</text>
</comment>
<feature type="compositionally biased region" description="Basic residues" evidence="2">
    <location>
        <begin position="619"/>
        <end position="632"/>
    </location>
</feature>
<evidence type="ECO:0000313" key="4">
    <source>
        <dbReference type="EMBL" id="CAJ0596685.1"/>
    </source>
</evidence>
<name>A0AA36GR72_CYLNA</name>
<evidence type="ECO:0000313" key="5">
    <source>
        <dbReference type="Proteomes" id="UP001176961"/>
    </source>
</evidence>
<feature type="compositionally biased region" description="Basic and acidic residues" evidence="2">
    <location>
        <begin position="723"/>
        <end position="732"/>
    </location>
</feature>
<feature type="transmembrane region" description="Helical" evidence="3">
    <location>
        <begin position="314"/>
        <end position="333"/>
    </location>
</feature>
<feature type="transmembrane region" description="Helical" evidence="3">
    <location>
        <begin position="270"/>
        <end position="294"/>
    </location>
</feature>
<feature type="compositionally biased region" description="Basic residues" evidence="2">
    <location>
        <begin position="596"/>
        <end position="610"/>
    </location>
</feature>
<feature type="coiled-coil region" evidence="1">
    <location>
        <begin position="198"/>
        <end position="225"/>
    </location>
</feature>
<keyword evidence="3" id="KW-1133">Transmembrane helix</keyword>
<protein>
    <submittedName>
        <fullName evidence="4">Uncharacterized protein</fullName>
    </submittedName>
</protein>
<proteinExistence type="predicted"/>
<gene>
    <name evidence="4" type="ORF">CYNAS_LOCUS8668</name>
</gene>
<evidence type="ECO:0000256" key="3">
    <source>
        <dbReference type="SAM" id="Phobius"/>
    </source>
</evidence>
<keyword evidence="3" id="KW-0812">Transmembrane</keyword>
<keyword evidence="5" id="KW-1185">Reference proteome</keyword>
<feature type="region of interest" description="Disordered" evidence="2">
    <location>
        <begin position="708"/>
        <end position="739"/>
    </location>
</feature>
<feature type="transmembrane region" description="Helical" evidence="3">
    <location>
        <begin position="53"/>
        <end position="76"/>
    </location>
</feature>